<feature type="region of interest" description="Disordered" evidence="3">
    <location>
        <begin position="883"/>
        <end position="903"/>
    </location>
</feature>
<feature type="region of interest" description="Disordered" evidence="3">
    <location>
        <begin position="155"/>
        <end position="185"/>
    </location>
</feature>
<keyword evidence="6" id="KW-1185">Reference proteome</keyword>
<evidence type="ECO:0000256" key="3">
    <source>
        <dbReference type="SAM" id="MobiDB-lite"/>
    </source>
</evidence>
<reference evidence="5 6" key="1">
    <citation type="journal article" date="2024" name="IMA Fungus">
        <title>IMA Genome - F19 : A genome assembly and annotation guide to empower mycologists, including annotated draft genome sequences of Ceratocystis pirilliformis, Diaporthe australafricana, Fusarium ophioides, Paecilomyces lecythidis, and Sporothrix stenoceras.</title>
        <authorList>
            <person name="Aylward J."/>
            <person name="Wilson A.M."/>
            <person name="Visagie C.M."/>
            <person name="Spraker J."/>
            <person name="Barnes I."/>
            <person name="Buitendag C."/>
            <person name="Ceriani C."/>
            <person name="Del Mar Angel L."/>
            <person name="du Plessis D."/>
            <person name="Fuchs T."/>
            <person name="Gasser K."/>
            <person name="Kramer D."/>
            <person name="Li W."/>
            <person name="Munsamy K."/>
            <person name="Piso A."/>
            <person name="Price J.L."/>
            <person name="Sonnekus B."/>
            <person name="Thomas C."/>
            <person name="van der Nest A."/>
            <person name="van Dijk A."/>
            <person name="van Heerden A."/>
            <person name="van Vuuren N."/>
            <person name="Yilmaz N."/>
            <person name="Duong T.A."/>
            <person name="van der Merwe N.A."/>
            <person name="Wingfield M.J."/>
            <person name="Wingfield B.D."/>
        </authorList>
    </citation>
    <scope>NUCLEOTIDE SEQUENCE [LARGE SCALE GENOMIC DNA]</scope>
    <source>
        <strain evidence="5 6">CMW 12675</strain>
    </source>
</reference>
<sequence length="2012" mass="227443">MAQKRPPKGLVKARINTLLLSCHIILVLAETQQDALRALVKADQALQVGSIFSLLGMQAKAYLYRGHCFRALTMWDEARHCYQRAIKISAVDTENLARKCLANMAMEREAMIQQQLERRATLREGCGKADTEEPRPAVFADDEAYLLQRVRDVGRPAASAKQGPGDDEERSNDQQGGQERIQQQPPWQGHVLSMVLPFSVLTFLQGLPDMESAPGPPVMPSVDDSLLPHSHANDLASASFKEPPTVIDQEFYDELGPRPDDGYLETEIEYIKPMHCPEISSPPPTNDPKRILESESPLPPPPAPPDSLLTLIEGEYARAQISRRTTTPHKLYTALNHVVSSYQTVGPKPTDVKQYDLFPASYVDNLGQVINRLVYQEASFNLERDLQFATSKLQLEFVMAGLGVKDMQARRRQLMRIIAALVQTCSAQIEFLEKDIAQRRLRLPIYISLHEEHCSGECAKPHVTALPEMKKIGTGYCTGSNCEADDTLLWELVPKNMLLRDIEERGKKLSASCPTEVAVVGNTSTQQFHHMKYHGLNKMVEKKFNYSTFVEMMDYSIMKHRRAMDDLEKLNNFKDMIYIVWKETQGSSVPRIMPHFVPKIGALTEKNGNAKFLDLDQKYNTLARTSRNYNQEMIRNVVGMYRSKNQALALEVKILGDLLDETAGDREESREKARSLAKSRLSVAKNDAKWQDWPVRYKATAQLADTEAQAIQGFCKFKDSSPDGNDEDNADLSTGEKLARTTNKLFVVQEELRHSKAQILELVMAGKSPGKYIALAVKRAEQTLNFQHAQLLERLTYDYDRKLDDVKAIANNLRLALETQIFGLTTPEAIPTITELFEQRAATRAEIWAEFQDEISRLKEDAVVREAEVESLKSQVAKASLQQDKTDAASPIKNRPRPSSETASWIKKCSVAKALRSQNSRLRHENRLLLQRDSWISTEAGLSSQEMAENHKERIDELRETYENRELIMQSSIDILQEIVDKVESPDAQGLIAGLKAMANTMQRNNQAQIKDHAAVKKKWTKALIANQEIIDIHDTATQSVDECIDYLNRMCYAYKMTLEKAAEIFPPVKSDKAAVKSHGMAVEFMKKSYLAFNNMAKDDLRKMQAIKRSMEKVKKGQDFGITRAGVYQKYLNSQSLLEDARSEGAYYKTLVLQTRLVLEESEETSSLHERLLEITASDYAPNKPVVEFDGNAAADALLQADVNWRNCMKLQSDAMVASKREFEAMREMKAKLDQSIRLRHRECLEKESIKRDFSSAKSKALAHFLSLERGFQARVDSLTDINKAQAQRHIQQTETLEIEAVEARTMYKQTKADLYQANLELKLLRSSKTIFDEGSHAYKKMMQLISEQALKYKGDIGECEGTVAALKSAQTSLTQKLEDKSRRLLYVEEQLHDVTINDGHGREALHKQVQNLVDKVKGMEMELTAAKEELIHVTHNMIDAQNSAKTQIADLLATKAENESLKTANSGFKTVICKLQEKVDMLCDRLAAEESRFEATLGSINEDMGREEVIKLAKSFTSETDAQKFKDLEKQFEKLKKKSETDILKRESRIQALEQRLSTLPEEREDLEALYNQKEDECINLKHTLNIAKGSASECARKVSQLETVVAELKENIPKGGHTAYEIPEGMTSKKTIKDVISAEINNFSRALERMQRDVNNAVTSSVMTHGIKTETNSEIRHQSAKELLGYFSKERSADQPPNPGYTDRDAKMFWELVSFRTTRAELASYMTKRNFSAFEKHMQRVREFLPRTDIAHESSPHQSEIFGSLMVLQGFNDLHIGNISLAMENLASAESYNPRSWESKVYTKLVAKLRNEIEAEKRQYETFPVDHIDGIHARCSCKAQVYRCRDHHKSKCGCRFLHILNPCTTHSKRFPHQVRQGAEYQRKLREKAFSMYDRMVNAPFAFLKRIEGGAASGQPTPAEARILDGRGSPTSSETQTEEDGSTQNTLSPDMADSSNNDALPIGKSPTVSCSFPSQNASPIETTQSFTHGISLADELADASDNNEESDYYDK</sequence>
<feature type="compositionally biased region" description="Polar residues" evidence="3">
    <location>
        <begin position="1967"/>
        <end position="1989"/>
    </location>
</feature>
<feature type="signal peptide" evidence="4">
    <location>
        <begin position="1"/>
        <end position="29"/>
    </location>
</feature>
<keyword evidence="4" id="KW-0732">Signal</keyword>
<dbReference type="SMART" id="SM00028">
    <property type="entry name" value="TPR"/>
    <property type="match status" value="1"/>
</dbReference>
<feature type="coiled-coil region" evidence="2">
    <location>
        <begin position="1403"/>
        <end position="1430"/>
    </location>
</feature>
<feature type="repeat" description="TPR" evidence="1">
    <location>
        <begin position="59"/>
        <end position="92"/>
    </location>
</feature>
<dbReference type="Proteomes" id="UP001583280">
    <property type="component" value="Unassembled WGS sequence"/>
</dbReference>
<feature type="coiled-coil region" evidence="2">
    <location>
        <begin position="912"/>
        <end position="968"/>
    </location>
</feature>
<evidence type="ECO:0000256" key="2">
    <source>
        <dbReference type="SAM" id="Coils"/>
    </source>
</evidence>
<proteinExistence type="predicted"/>
<gene>
    <name evidence="5" type="ORF">Cpir12675_000403</name>
</gene>
<protein>
    <submittedName>
        <fullName evidence="5">Uncharacterized protein</fullName>
    </submittedName>
</protein>
<evidence type="ECO:0000256" key="4">
    <source>
        <dbReference type="SAM" id="SignalP"/>
    </source>
</evidence>
<dbReference type="InterPro" id="IPR011990">
    <property type="entry name" value="TPR-like_helical_dom_sf"/>
</dbReference>
<comment type="caution">
    <text evidence="5">The sequence shown here is derived from an EMBL/GenBank/DDBJ whole genome shotgun (WGS) entry which is preliminary data.</text>
</comment>
<dbReference type="InterPro" id="IPR019734">
    <property type="entry name" value="TPR_rpt"/>
</dbReference>
<dbReference type="EMBL" id="JAWDJO010000005">
    <property type="protein sequence ID" value="KAL1901534.1"/>
    <property type="molecule type" value="Genomic_DNA"/>
</dbReference>
<dbReference type="PROSITE" id="PS50005">
    <property type="entry name" value="TPR"/>
    <property type="match status" value="1"/>
</dbReference>
<evidence type="ECO:0000256" key="1">
    <source>
        <dbReference type="PROSITE-ProRule" id="PRU00339"/>
    </source>
</evidence>
<feature type="compositionally biased region" description="Acidic residues" evidence="3">
    <location>
        <begin position="1996"/>
        <end position="2012"/>
    </location>
</feature>
<organism evidence="5 6">
    <name type="scientific">Ceratocystis pirilliformis</name>
    <dbReference type="NCBI Taxonomy" id="259994"/>
    <lineage>
        <taxon>Eukaryota</taxon>
        <taxon>Fungi</taxon>
        <taxon>Dikarya</taxon>
        <taxon>Ascomycota</taxon>
        <taxon>Pezizomycotina</taxon>
        <taxon>Sordariomycetes</taxon>
        <taxon>Hypocreomycetidae</taxon>
        <taxon>Microascales</taxon>
        <taxon>Ceratocystidaceae</taxon>
        <taxon>Ceratocystis</taxon>
    </lineage>
</organism>
<feature type="region of interest" description="Disordered" evidence="3">
    <location>
        <begin position="275"/>
        <end position="303"/>
    </location>
</feature>
<evidence type="ECO:0000313" key="6">
    <source>
        <dbReference type="Proteomes" id="UP001583280"/>
    </source>
</evidence>
<dbReference type="Gene3D" id="1.25.40.10">
    <property type="entry name" value="Tetratricopeptide repeat domain"/>
    <property type="match status" value="1"/>
</dbReference>
<accession>A0ABR3ZPU6</accession>
<dbReference type="SUPFAM" id="SSF48452">
    <property type="entry name" value="TPR-like"/>
    <property type="match status" value="1"/>
</dbReference>
<feature type="chain" id="PRO_5045045784" evidence="4">
    <location>
        <begin position="30"/>
        <end position="2012"/>
    </location>
</feature>
<evidence type="ECO:0000313" key="5">
    <source>
        <dbReference type="EMBL" id="KAL1901534.1"/>
    </source>
</evidence>
<keyword evidence="2" id="KW-0175">Coiled coil</keyword>
<keyword evidence="1" id="KW-0802">TPR repeat</keyword>
<feature type="compositionally biased region" description="Low complexity" evidence="3">
    <location>
        <begin position="174"/>
        <end position="184"/>
    </location>
</feature>
<feature type="region of interest" description="Disordered" evidence="3">
    <location>
        <begin position="1912"/>
        <end position="2012"/>
    </location>
</feature>
<feature type="coiled-coil region" evidence="2">
    <location>
        <begin position="1519"/>
        <end position="1655"/>
    </location>
</feature>
<feature type="compositionally biased region" description="Polar residues" evidence="3">
    <location>
        <begin position="1943"/>
        <end position="1959"/>
    </location>
</feature>
<name>A0ABR3ZPU6_9PEZI</name>